<evidence type="ECO:0000313" key="2">
    <source>
        <dbReference type="EMBL" id="KAK7696041.1"/>
    </source>
</evidence>
<evidence type="ECO:0008006" key="4">
    <source>
        <dbReference type="Google" id="ProtNLM"/>
    </source>
</evidence>
<comment type="caution">
    <text evidence="2">The sequence shown here is derived from an EMBL/GenBank/DDBJ whole genome shotgun (WGS) entry which is preliminary data.</text>
</comment>
<accession>A0AAW0GU16</accession>
<dbReference type="AlphaFoldDB" id="A0AAW0GU16"/>
<gene>
    <name evidence="2" type="ORF">QCA50_000682</name>
</gene>
<name>A0AAW0GU16_9APHY</name>
<protein>
    <recommendedName>
        <fullName evidence="4">Ribosomal protein L2</fullName>
    </recommendedName>
</protein>
<feature type="compositionally biased region" description="Basic residues" evidence="1">
    <location>
        <begin position="1"/>
        <end position="17"/>
    </location>
</feature>
<dbReference type="Proteomes" id="UP001385951">
    <property type="component" value="Unassembled WGS sequence"/>
</dbReference>
<dbReference type="EMBL" id="JASBNA010000001">
    <property type="protein sequence ID" value="KAK7696041.1"/>
    <property type="molecule type" value="Genomic_DNA"/>
</dbReference>
<evidence type="ECO:0000313" key="3">
    <source>
        <dbReference type="Proteomes" id="UP001385951"/>
    </source>
</evidence>
<feature type="region of interest" description="Disordered" evidence="1">
    <location>
        <begin position="1"/>
        <end position="27"/>
    </location>
</feature>
<proteinExistence type="predicted"/>
<reference evidence="2 3" key="1">
    <citation type="submission" date="2022-09" db="EMBL/GenBank/DDBJ databases">
        <authorList>
            <person name="Palmer J.M."/>
        </authorList>
    </citation>
    <scope>NUCLEOTIDE SEQUENCE [LARGE SCALE GENOMIC DNA]</scope>
    <source>
        <strain evidence="2 3">DSM 7382</strain>
    </source>
</reference>
<evidence type="ECO:0000256" key="1">
    <source>
        <dbReference type="SAM" id="MobiDB-lite"/>
    </source>
</evidence>
<keyword evidence="3" id="KW-1185">Reference proteome</keyword>
<sequence length="112" mass="13035">MRGSKLRTKRSYKRNWGRRPMEWTDDKTGKRRHIGIRRLSGFHVFSPTTKLGRGLRGATIHLLTSHVGKNVSQHTHISLVRYASLYWHHFTVHLERESSGLASRLVTFNTKS</sequence>
<organism evidence="2 3">
    <name type="scientific">Cerrena zonata</name>
    <dbReference type="NCBI Taxonomy" id="2478898"/>
    <lineage>
        <taxon>Eukaryota</taxon>
        <taxon>Fungi</taxon>
        <taxon>Dikarya</taxon>
        <taxon>Basidiomycota</taxon>
        <taxon>Agaricomycotina</taxon>
        <taxon>Agaricomycetes</taxon>
        <taxon>Polyporales</taxon>
        <taxon>Cerrenaceae</taxon>
        <taxon>Cerrena</taxon>
    </lineage>
</organism>